<feature type="repeat" description="TPR" evidence="1">
    <location>
        <begin position="239"/>
        <end position="272"/>
    </location>
</feature>
<dbReference type="Gene3D" id="1.25.40.10">
    <property type="entry name" value="Tetratricopeptide repeat domain"/>
    <property type="match status" value="3"/>
</dbReference>
<dbReference type="SMART" id="SM00028">
    <property type="entry name" value="TPR"/>
    <property type="match status" value="7"/>
</dbReference>
<dbReference type="PANTHER" id="PTHR12558">
    <property type="entry name" value="CELL DIVISION CYCLE 16,23,27"/>
    <property type="match status" value="1"/>
</dbReference>
<organism evidence="2 3">
    <name type="scientific">Anaerobacillus isosaccharinicus</name>
    <dbReference type="NCBI Taxonomy" id="1532552"/>
    <lineage>
        <taxon>Bacteria</taxon>
        <taxon>Bacillati</taxon>
        <taxon>Bacillota</taxon>
        <taxon>Bacilli</taxon>
        <taxon>Bacillales</taxon>
        <taxon>Bacillaceae</taxon>
        <taxon>Anaerobacillus</taxon>
    </lineage>
</organism>
<dbReference type="Pfam" id="PF25058">
    <property type="entry name" value="ARM_TT21"/>
    <property type="match status" value="1"/>
</dbReference>
<dbReference type="PROSITE" id="PS50005">
    <property type="entry name" value="TPR"/>
    <property type="match status" value="4"/>
</dbReference>
<protein>
    <submittedName>
        <fullName evidence="2">Tetratricopeptide repeat protein</fullName>
    </submittedName>
</protein>
<dbReference type="Pfam" id="PF13429">
    <property type="entry name" value="TPR_15"/>
    <property type="match status" value="1"/>
</dbReference>
<feature type="repeat" description="TPR" evidence="1">
    <location>
        <begin position="135"/>
        <end position="168"/>
    </location>
</feature>
<proteinExistence type="predicted"/>
<evidence type="ECO:0000313" key="3">
    <source>
        <dbReference type="Proteomes" id="UP000180175"/>
    </source>
</evidence>
<keyword evidence="3" id="KW-1185">Reference proteome</keyword>
<dbReference type="Proteomes" id="UP000180175">
    <property type="component" value="Chromosome"/>
</dbReference>
<dbReference type="KEGG" id="aia:AWH56_024815"/>
<dbReference type="SUPFAM" id="SSF48452">
    <property type="entry name" value="TPR-like"/>
    <property type="match status" value="1"/>
</dbReference>
<dbReference type="InterPro" id="IPR011990">
    <property type="entry name" value="TPR-like_helical_dom_sf"/>
</dbReference>
<dbReference type="RefSeq" id="WP_083388835.1">
    <property type="nucleotide sequence ID" value="NZ_CP063356.2"/>
</dbReference>
<accession>A0A7S7L7I6</accession>
<feature type="repeat" description="TPR" evidence="1">
    <location>
        <begin position="205"/>
        <end position="238"/>
    </location>
</feature>
<reference evidence="2 3" key="2">
    <citation type="journal article" date="2019" name="Int. J. Syst. Evol. Microbiol.">
        <title>Anaerobacillus isosaccharinicus sp. nov., an alkaliphilic bacterium which degrades isosaccharinic acid.</title>
        <authorList>
            <person name="Bassil N.M."/>
            <person name="Lloyd J.R."/>
        </authorList>
    </citation>
    <scope>NUCLEOTIDE SEQUENCE [LARGE SCALE GENOMIC DNA]</scope>
    <source>
        <strain evidence="2 3">NB2006</strain>
    </source>
</reference>
<dbReference type="EMBL" id="CP063356">
    <property type="protein sequence ID" value="QOY35837.1"/>
    <property type="molecule type" value="Genomic_DNA"/>
</dbReference>
<dbReference type="Pfam" id="PF13176">
    <property type="entry name" value="TPR_7"/>
    <property type="match status" value="2"/>
</dbReference>
<sequence>MNIGLKKALTLIEEGKMEAALDELKQVSKTGDHDSKYSVAEIYYELGLVDLAKVIIEELLALYPDEGELYTFMAELLIDLDEEDEAIEMLLEIKEDDPVYVQGQLLLADLYQLQGLDEVAELKLLNAESKVPEEPIVLFGLGEFYLSRGDYQKSIPYYKKVLPFQDELDGTNIALRLAEAYSASGYFEEAITFYEDGINNDDATIDAHFGYGYTAFQIQNFSVAITQFEKVIDMDESYSSVYPYLGEAYEEEGRIHEAIQIFKKGIEIDEFNEALYVQGARVSLNNGYADEGEQYLRKVLAINPSNFEGAKMLASLLKKEESFEELQELINFLKDQGEEDPLFDWFLATAKHQLEDDSNVLDLYEQVSQQLAHDSDFMEEYGQVLLENGHKEKAKMVIKKAFELDPSKEHLDQLLLEFENEY</sequence>
<evidence type="ECO:0000313" key="2">
    <source>
        <dbReference type="EMBL" id="QOY35837.1"/>
    </source>
</evidence>
<dbReference type="AlphaFoldDB" id="A0A7S7L7I6"/>
<reference evidence="2 3" key="1">
    <citation type="journal article" date="2017" name="Genome Announc.">
        <title>Draft Genome Sequences of Four Alkaliphilic Bacteria Belonging to the Anaerobacillus Genus.</title>
        <authorList>
            <person name="Bassil N.M."/>
            <person name="Lloyd J.R."/>
        </authorList>
    </citation>
    <scope>NUCLEOTIDE SEQUENCE [LARGE SCALE GENOMIC DNA]</scope>
    <source>
        <strain evidence="2 3">NB2006</strain>
    </source>
</reference>
<name>A0A7S7L7I6_9BACI</name>
<keyword evidence="1" id="KW-0802">TPR repeat</keyword>
<gene>
    <name evidence="2" type="ORF">AWH56_024815</name>
</gene>
<dbReference type="OrthoDB" id="2080803at2"/>
<dbReference type="InterPro" id="IPR019734">
    <property type="entry name" value="TPR_rpt"/>
</dbReference>
<dbReference type="PANTHER" id="PTHR12558:SF13">
    <property type="entry name" value="CELL DIVISION CYCLE PROTEIN 27 HOMOLOG"/>
    <property type="match status" value="1"/>
</dbReference>
<evidence type="ECO:0000256" key="1">
    <source>
        <dbReference type="PROSITE-ProRule" id="PRU00339"/>
    </source>
</evidence>
<feature type="repeat" description="TPR" evidence="1">
    <location>
        <begin position="375"/>
        <end position="408"/>
    </location>
</feature>